<dbReference type="AlphaFoldDB" id="A0A261S1W5"/>
<dbReference type="InterPro" id="IPR036388">
    <property type="entry name" value="WH-like_DNA-bd_sf"/>
</dbReference>
<dbReference type="GO" id="GO:2000142">
    <property type="term" value="P:regulation of DNA-templated transcription initiation"/>
    <property type="evidence" value="ECO:0007669"/>
    <property type="project" value="TreeGrafter"/>
</dbReference>
<dbReference type="SUPFAM" id="SSF53850">
    <property type="entry name" value="Periplasmic binding protein-like II"/>
    <property type="match status" value="1"/>
</dbReference>
<reference evidence="8" key="1">
    <citation type="submission" date="2017-05" db="EMBL/GenBank/DDBJ databases">
        <title>Complete and WGS of Bordetella genogroups.</title>
        <authorList>
            <person name="Spilker T."/>
            <person name="Lipuma J."/>
        </authorList>
    </citation>
    <scope>NUCLEOTIDE SEQUENCE [LARGE SCALE GENOMIC DNA]</scope>
    <source>
        <strain evidence="8">AU16122</strain>
    </source>
</reference>
<dbReference type="PANTHER" id="PTHR30293:SF0">
    <property type="entry name" value="NITROGEN ASSIMILATION REGULATORY PROTEIN NAC"/>
    <property type="match status" value="1"/>
</dbReference>
<dbReference type="GO" id="GO:0003700">
    <property type="term" value="F:DNA-binding transcription factor activity"/>
    <property type="evidence" value="ECO:0007669"/>
    <property type="project" value="InterPro"/>
</dbReference>
<dbReference type="Gene3D" id="1.10.10.10">
    <property type="entry name" value="Winged helix-like DNA-binding domain superfamily/Winged helix DNA-binding domain"/>
    <property type="match status" value="1"/>
</dbReference>
<accession>A0A261S1W5</accession>
<sequence length="316" mass="34472">MELRQLRAVLAIAETGSVTKAAELLHVVQPALSRQLRGIEEELGKPLFTRTRNGMALTREGRVLAEHARRALLTLEQAVTEIRPRRGVVAGLVSVGMLPSVIDLVAAPLLKRVRDAYPQIRLRLAGGYAGELQDALQDNALDLGLLYDPKTHAAIDTRPLLDEPLYLVGARTLKPRWKKSEPLSALRGLPLILPSGSHSVRGILEHACAVEDIALDIVAEADTTQLTKALLLSGIGYTVLPGVAIADEKLERHVARVPLGRPALTRRVVLACSVARQRSESVRCVEEILFTLVHDLVREGTWPGARLAEFEVDDAD</sequence>
<proteinExistence type="inferred from homology"/>
<evidence type="ECO:0000256" key="2">
    <source>
        <dbReference type="ARBA" id="ARBA00023015"/>
    </source>
</evidence>
<protein>
    <recommendedName>
        <fullName evidence="6">HTH lysR-type domain-containing protein</fullName>
    </recommendedName>
</protein>
<dbReference type="PANTHER" id="PTHR30293">
    <property type="entry name" value="TRANSCRIPTIONAL REGULATORY PROTEIN NAC-RELATED"/>
    <property type="match status" value="1"/>
</dbReference>
<evidence type="ECO:0000256" key="5">
    <source>
        <dbReference type="ARBA" id="ARBA00023163"/>
    </source>
</evidence>
<evidence type="ECO:0000259" key="6">
    <source>
        <dbReference type="PROSITE" id="PS50931"/>
    </source>
</evidence>
<evidence type="ECO:0000313" key="7">
    <source>
        <dbReference type="EMBL" id="OZI31326.1"/>
    </source>
</evidence>
<dbReference type="EMBL" id="NEVM01000005">
    <property type="protein sequence ID" value="OZI31326.1"/>
    <property type="molecule type" value="Genomic_DNA"/>
</dbReference>
<dbReference type="Pfam" id="PF00126">
    <property type="entry name" value="HTH_1"/>
    <property type="match status" value="1"/>
</dbReference>
<feature type="domain" description="HTH lysR-type" evidence="6">
    <location>
        <begin position="1"/>
        <end position="58"/>
    </location>
</feature>
<keyword evidence="8" id="KW-1185">Reference proteome</keyword>
<keyword evidence="4" id="KW-0010">Activator</keyword>
<dbReference type="Proteomes" id="UP000216020">
    <property type="component" value="Unassembled WGS sequence"/>
</dbReference>
<evidence type="ECO:0000256" key="4">
    <source>
        <dbReference type="ARBA" id="ARBA00023159"/>
    </source>
</evidence>
<dbReference type="OrthoDB" id="9157176at2"/>
<dbReference type="Pfam" id="PF03466">
    <property type="entry name" value="LysR_substrate"/>
    <property type="match status" value="1"/>
</dbReference>
<evidence type="ECO:0000313" key="8">
    <source>
        <dbReference type="Proteomes" id="UP000216020"/>
    </source>
</evidence>
<comment type="caution">
    <text evidence="7">The sequence shown here is derived from an EMBL/GenBank/DDBJ whole genome shotgun (WGS) entry which is preliminary data.</text>
</comment>
<keyword evidence="3" id="KW-0238">DNA-binding</keyword>
<dbReference type="SUPFAM" id="SSF46785">
    <property type="entry name" value="Winged helix' DNA-binding domain"/>
    <property type="match status" value="1"/>
</dbReference>
<name>A0A261S1W5_9BORD</name>
<evidence type="ECO:0000256" key="1">
    <source>
        <dbReference type="ARBA" id="ARBA00009437"/>
    </source>
</evidence>
<comment type="similarity">
    <text evidence="1">Belongs to the LysR transcriptional regulatory family.</text>
</comment>
<evidence type="ECO:0000256" key="3">
    <source>
        <dbReference type="ARBA" id="ARBA00023125"/>
    </source>
</evidence>
<dbReference type="InterPro" id="IPR005119">
    <property type="entry name" value="LysR_subst-bd"/>
</dbReference>
<gene>
    <name evidence="7" type="ORF">CAL29_25760</name>
</gene>
<keyword evidence="5" id="KW-0804">Transcription</keyword>
<dbReference type="InterPro" id="IPR036390">
    <property type="entry name" value="WH_DNA-bd_sf"/>
</dbReference>
<dbReference type="InterPro" id="IPR000847">
    <property type="entry name" value="LysR_HTH_N"/>
</dbReference>
<dbReference type="PROSITE" id="PS50931">
    <property type="entry name" value="HTH_LYSR"/>
    <property type="match status" value="1"/>
</dbReference>
<dbReference type="RefSeq" id="WP_094855736.1">
    <property type="nucleotide sequence ID" value="NZ_NEVM01000005.1"/>
</dbReference>
<dbReference type="GO" id="GO:0003677">
    <property type="term" value="F:DNA binding"/>
    <property type="evidence" value="ECO:0007669"/>
    <property type="project" value="UniProtKB-KW"/>
</dbReference>
<keyword evidence="2" id="KW-0805">Transcription regulation</keyword>
<dbReference type="FunFam" id="1.10.10.10:FF:000001">
    <property type="entry name" value="LysR family transcriptional regulator"/>
    <property type="match status" value="1"/>
</dbReference>
<dbReference type="PRINTS" id="PR00039">
    <property type="entry name" value="HTHLYSR"/>
</dbReference>
<organism evidence="7 8">
    <name type="scientific">Bordetella genomosp. 10</name>
    <dbReference type="NCBI Taxonomy" id="1416804"/>
    <lineage>
        <taxon>Bacteria</taxon>
        <taxon>Pseudomonadati</taxon>
        <taxon>Pseudomonadota</taxon>
        <taxon>Betaproteobacteria</taxon>
        <taxon>Burkholderiales</taxon>
        <taxon>Alcaligenaceae</taxon>
        <taxon>Bordetella</taxon>
    </lineage>
</organism>
<dbReference type="Gene3D" id="3.40.190.290">
    <property type="match status" value="1"/>
</dbReference>